<evidence type="ECO:0000259" key="5">
    <source>
        <dbReference type="SMART" id="SM00479"/>
    </source>
</evidence>
<proteinExistence type="predicted"/>
<comment type="caution">
    <text evidence="6">The sequence shown here is derived from an EMBL/GenBank/DDBJ whole genome shotgun (WGS) entry which is preliminary data.</text>
</comment>
<evidence type="ECO:0000256" key="3">
    <source>
        <dbReference type="ARBA" id="ARBA00049244"/>
    </source>
</evidence>
<feature type="transmembrane region" description="Helical" evidence="4">
    <location>
        <begin position="16"/>
        <end position="39"/>
    </location>
</feature>
<dbReference type="EC" id="2.7.7.7" evidence="1"/>
<evidence type="ECO:0000256" key="2">
    <source>
        <dbReference type="ARBA" id="ARBA00025483"/>
    </source>
</evidence>
<dbReference type="InterPro" id="IPR013520">
    <property type="entry name" value="Ribonucl_H"/>
</dbReference>
<name>A0ABX0W464_9RHOB</name>
<dbReference type="EMBL" id="JAATOP010000012">
    <property type="protein sequence ID" value="NIY73722.1"/>
    <property type="molecule type" value="Genomic_DNA"/>
</dbReference>
<keyword evidence="6" id="KW-0540">Nuclease</keyword>
<sequence length="696" mass="76738">MIASLRRKKLRTRMGLFFVLMFVGSVAIIQLSAVIGRLYPDAGPALPMVLSIIFLAAFLTWVWTLFDQNLATPIQAVANHLQARAQCDSAVPPDPETTRYLGDLVPAVEQIGRSLSNARNSMAESVAHETTRMSSELEKLIQTLAVLPLGVVVCSGRHTVTFYNGAATGLLNEGETAMALGRSVFEFTEYGPLLEAYNLAVASHSPDRSVTFLMENARTGHFSMGEVRLLYAPSTVDAQPPYVLVLRDASFETRNAIAAGTLMADLFVTLRPELASLEANLELREQSPSLAADITLSEALLTRTHKLIAQVNSMDAAYRKTREAYWPLEDISPTKFIRAIRSRLDGITLIAEGYEQIRLNIAVSPMASLVAHLARLISKQHNARALSLIIREEGGMTVIGLGWSGHQLYYDRLAECIAAPLPDRRTVLTGRSVLRLHGTDCWPEEDGAGRYILKIPLPKTIGQHATKLATGVNYDFELLRRPPPTELINAKLSEMTYTVFDTETTGLMPSQGDEICQIAALRIVNGRIVPNEVMEQLVNPGRPIPLQTTNLHGITDDMVAQRPTLDVVGRQFHAFAKESVLVAHNAPFDMEFLRRHEAGIGKSFDQPVIDTVLLSAFLFGRGEKHTLDAICERLGVRIPDGARHTAMGDAIATAEAFQKMLTMAEARGIETFGQLIAEFRKHERLQKDLNTDLMKI</sequence>
<keyword evidence="6" id="KW-0378">Hydrolase</keyword>
<keyword evidence="4" id="KW-1133">Transmembrane helix</keyword>
<dbReference type="Pfam" id="PF00929">
    <property type="entry name" value="RNase_T"/>
    <property type="match status" value="1"/>
</dbReference>
<reference evidence="6 7" key="1">
    <citation type="submission" date="2020-03" db="EMBL/GenBank/DDBJ databases">
        <title>Bacterial isolates of synthetic phycosphere.</title>
        <authorList>
            <person name="Fu H."/>
            <person name="Moran M.A."/>
        </authorList>
    </citation>
    <scope>NUCLEOTIDE SEQUENCE [LARGE SCALE GENOMIC DNA]</scope>
    <source>
        <strain evidence="6 7">HF1</strain>
    </source>
</reference>
<comment type="function">
    <text evidence="2">DNA polymerase III is a complex, multichain enzyme responsible for most of the replicative synthesis in bacteria. The epsilon subunit contain the editing function and is a proofreading 3'-5' exonuclease.</text>
</comment>
<comment type="catalytic activity">
    <reaction evidence="3">
        <text>DNA(n) + a 2'-deoxyribonucleoside 5'-triphosphate = DNA(n+1) + diphosphate</text>
        <dbReference type="Rhea" id="RHEA:22508"/>
        <dbReference type="Rhea" id="RHEA-COMP:17339"/>
        <dbReference type="Rhea" id="RHEA-COMP:17340"/>
        <dbReference type="ChEBI" id="CHEBI:33019"/>
        <dbReference type="ChEBI" id="CHEBI:61560"/>
        <dbReference type="ChEBI" id="CHEBI:173112"/>
        <dbReference type="EC" id="2.7.7.7"/>
    </reaction>
</comment>
<accession>A0ABX0W464</accession>
<evidence type="ECO:0000313" key="6">
    <source>
        <dbReference type="EMBL" id="NIY73722.1"/>
    </source>
</evidence>
<feature type="domain" description="Exonuclease" evidence="5">
    <location>
        <begin position="496"/>
        <end position="666"/>
    </location>
</feature>
<evidence type="ECO:0000256" key="1">
    <source>
        <dbReference type="ARBA" id="ARBA00012417"/>
    </source>
</evidence>
<dbReference type="Proteomes" id="UP000709466">
    <property type="component" value="Unassembled WGS sequence"/>
</dbReference>
<dbReference type="PANTHER" id="PTHR30231">
    <property type="entry name" value="DNA POLYMERASE III SUBUNIT EPSILON"/>
    <property type="match status" value="1"/>
</dbReference>
<keyword evidence="6" id="KW-0269">Exonuclease</keyword>
<dbReference type="Gene3D" id="3.30.420.10">
    <property type="entry name" value="Ribonuclease H-like superfamily/Ribonuclease H"/>
    <property type="match status" value="1"/>
</dbReference>
<feature type="transmembrane region" description="Helical" evidence="4">
    <location>
        <begin position="45"/>
        <end position="66"/>
    </location>
</feature>
<dbReference type="SUPFAM" id="SSF53098">
    <property type="entry name" value="Ribonuclease H-like"/>
    <property type="match status" value="1"/>
</dbReference>
<dbReference type="GO" id="GO:0004527">
    <property type="term" value="F:exonuclease activity"/>
    <property type="evidence" value="ECO:0007669"/>
    <property type="project" value="UniProtKB-KW"/>
</dbReference>
<dbReference type="SMART" id="SM00479">
    <property type="entry name" value="EXOIII"/>
    <property type="match status" value="1"/>
</dbReference>
<gene>
    <name evidence="6" type="ORF">HCZ30_14915</name>
</gene>
<dbReference type="RefSeq" id="WP_167639104.1">
    <property type="nucleotide sequence ID" value="NZ_JAATOP010000012.1"/>
</dbReference>
<keyword evidence="4" id="KW-0472">Membrane</keyword>
<evidence type="ECO:0000313" key="7">
    <source>
        <dbReference type="Proteomes" id="UP000709466"/>
    </source>
</evidence>
<dbReference type="InterPro" id="IPR006054">
    <property type="entry name" value="DnaQ"/>
</dbReference>
<protein>
    <recommendedName>
        <fullName evidence="1">DNA-directed DNA polymerase</fullName>
        <ecNumber evidence="1">2.7.7.7</ecNumber>
    </recommendedName>
</protein>
<dbReference type="InterPro" id="IPR012337">
    <property type="entry name" value="RNaseH-like_sf"/>
</dbReference>
<keyword evidence="7" id="KW-1185">Reference proteome</keyword>
<dbReference type="CDD" id="cd06127">
    <property type="entry name" value="DEDDh"/>
    <property type="match status" value="1"/>
</dbReference>
<evidence type="ECO:0000256" key="4">
    <source>
        <dbReference type="SAM" id="Phobius"/>
    </source>
</evidence>
<organism evidence="6 7">
    <name type="scientific">Marivivens donghaensis</name>
    <dbReference type="NCBI Taxonomy" id="1699413"/>
    <lineage>
        <taxon>Bacteria</taxon>
        <taxon>Pseudomonadati</taxon>
        <taxon>Pseudomonadota</taxon>
        <taxon>Alphaproteobacteria</taxon>
        <taxon>Rhodobacterales</taxon>
        <taxon>Paracoccaceae</taxon>
        <taxon>Marivivens group</taxon>
        <taxon>Marivivens</taxon>
    </lineage>
</organism>
<dbReference type="PANTHER" id="PTHR30231:SF41">
    <property type="entry name" value="DNA POLYMERASE III SUBUNIT EPSILON"/>
    <property type="match status" value="1"/>
</dbReference>
<dbReference type="InterPro" id="IPR036397">
    <property type="entry name" value="RNaseH_sf"/>
</dbReference>
<dbReference type="NCBIfam" id="TIGR00573">
    <property type="entry name" value="dnaq"/>
    <property type="match status" value="1"/>
</dbReference>
<keyword evidence="4" id="KW-0812">Transmembrane</keyword>